<dbReference type="KEGG" id="clx:CLAN_0570"/>
<dbReference type="Pfam" id="PF05673">
    <property type="entry name" value="DUF815"/>
    <property type="match status" value="1"/>
</dbReference>
<dbReference type="PANTHER" id="PTHR42935">
    <property type="entry name" value="SLR0930 PROTEIN"/>
    <property type="match status" value="1"/>
</dbReference>
<dbReference type="GeneID" id="46921044"/>
<dbReference type="SUPFAM" id="SSF52540">
    <property type="entry name" value="P-loop containing nucleoside triphosphate hydrolases"/>
    <property type="match status" value="1"/>
</dbReference>
<name>A0A1X9SM75_9BACT</name>
<dbReference type="PANTHER" id="PTHR42935:SF1">
    <property type="entry name" value="SLR0930 PROTEIN"/>
    <property type="match status" value="1"/>
</dbReference>
<sequence>MKIKWKNTKAAIVRDGKLKAVSELAYTNLDDLIGLDEQKSKLINNTLKFINDDIVNHVLLWGERGCGKSSLVRGVFCKFMDMGLRLIEINTNELKNLHKILDKIRDKKRYKFIIFCDDFGFENRDSSLAELKNLLEGSIQAPPSNAVFYATSNLKHLVKSKANSDNYIVEKENSRENLSLADRFGLHISFYELGVDEYIDIVSKFFENSDIDKEKIKAQALAYASSKGVRSPRNARLFWQSAKEYIEKR</sequence>
<dbReference type="RefSeq" id="WP_096013431.1">
    <property type="nucleotide sequence ID" value="NZ_CP015578.1"/>
</dbReference>
<dbReference type="CDD" id="cd00009">
    <property type="entry name" value="AAA"/>
    <property type="match status" value="1"/>
</dbReference>
<evidence type="ECO:0000313" key="1">
    <source>
        <dbReference type="EMBL" id="ARQ97319.1"/>
    </source>
</evidence>
<gene>
    <name evidence="1" type="ORF">CLAN_0570</name>
</gene>
<evidence type="ECO:0000313" key="2">
    <source>
        <dbReference type="Proteomes" id="UP000202031"/>
    </source>
</evidence>
<proteinExistence type="predicted"/>
<reference evidence="2" key="1">
    <citation type="journal article" date="2017" name="Genome Biol. Evol.">
        <title>Comparative Genomic Analysis Identifies a Campylobacter Clade Deficient in Selenium Metabolism.</title>
        <authorList>
            <person name="Miller W.G."/>
            <person name="Yee E."/>
            <person name="Lopes B.S."/>
            <person name="Chapman M.H."/>
            <person name="Huynh S."/>
            <person name="Bono J.L."/>
            <person name="Parker C.T."/>
            <person name="Strachan N.J.C."/>
            <person name="Forbes K.J."/>
        </authorList>
    </citation>
    <scope>NUCLEOTIDE SEQUENCE [LARGE SCALE GENOMIC DNA]</scope>
    <source>
        <strain evidence="2">NCTC 13004</strain>
    </source>
</reference>
<dbReference type="InterPro" id="IPR027417">
    <property type="entry name" value="P-loop_NTPase"/>
</dbReference>
<dbReference type="AlphaFoldDB" id="A0A1X9SM75"/>
<dbReference type="Gene3D" id="3.40.50.300">
    <property type="entry name" value="P-loop containing nucleotide triphosphate hydrolases"/>
    <property type="match status" value="1"/>
</dbReference>
<dbReference type="InterPro" id="IPR008533">
    <property type="entry name" value="DUF815"/>
</dbReference>
<dbReference type="EMBL" id="CP015578">
    <property type="protein sequence ID" value="ARQ97319.1"/>
    <property type="molecule type" value="Genomic_DNA"/>
</dbReference>
<organism evidence="1 2">
    <name type="scientific">Campylobacter lanienae NCTC 13004</name>
    <dbReference type="NCBI Taxonomy" id="1031753"/>
    <lineage>
        <taxon>Bacteria</taxon>
        <taxon>Pseudomonadati</taxon>
        <taxon>Campylobacterota</taxon>
        <taxon>Epsilonproteobacteria</taxon>
        <taxon>Campylobacterales</taxon>
        <taxon>Campylobacteraceae</taxon>
        <taxon>Campylobacter</taxon>
    </lineage>
</organism>
<accession>A0A1X9SM75</accession>
<dbReference type="Proteomes" id="UP000202031">
    <property type="component" value="Chromosome"/>
</dbReference>
<protein>
    <submittedName>
        <fullName evidence="1">ATPase (AAA+ superfamily, DUF815 domain)</fullName>
    </submittedName>
</protein>